<dbReference type="GeneTree" id="ENSGT01010000223632"/>
<keyword evidence="3" id="KW-1185">Reference proteome</keyword>
<dbReference type="Ensembl" id="ENSPNAT00000002082.2">
    <property type="protein sequence ID" value="ENSPNAP00000007289.2"/>
    <property type="gene ID" value="ENSPNAG00000013139.2"/>
</dbReference>
<feature type="compositionally biased region" description="Basic residues" evidence="1">
    <location>
        <begin position="95"/>
        <end position="113"/>
    </location>
</feature>
<sequence>MEVEQKDGSDNSRANGNNPAKRGRGRPKGSVKKKIISVTEVTHNARTSKRVDYFSPETVFRPKVKKRGRPKKIRMPGRPRKIPLTPVEEAERMLRLSKQRKRRLSKPLGRPRIHPLVNIPKEKRGRGRPRKYEPIARASSQNGTVNGNLKKNIKRMSELSEAIPRKRGRPQGSFKKKRGLAARSPAKRAIQGTPRKRGRPPGSGTKISVRQESKGTPRKRGRPPGSGTKQKVITQEADGAPRKRGRPSGSVLKIKFAGQETDGIPRKRGRSSNAISASSHPRKRGRPSKASLAEASAVSEVNETSAPKRPRNSFASSEYSGVEAETVADAEDQKASRNDAAEKAAEGVVGGKKHKKK</sequence>
<feature type="compositionally biased region" description="Polar residues" evidence="1">
    <location>
        <begin position="138"/>
        <end position="149"/>
    </location>
</feature>
<feature type="compositionally biased region" description="Basic residues" evidence="1">
    <location>
        <begin position="21"/>
        <end position="34"/>
    </location>
</feature>
<dbReference type="SMART" id="SM00384">
    <property type="entry name" value="AT_hook"/>
    <property type="match status" value="9"/>
</dbReference>
<feature type="region of interest" description="Disordered" evidence="1">
    <location>
        <begin position="1"/>
        <end position="34"/>
    </location>
</feature>
<dbReference type="GO" id="GO:0003677">
    <property type="term" value="F:DNA binding"/>
    <property type="evidence" value="ECO:0007669"/>
    <property type="project" value="InterPro"/>
</dbReference>
<reference evidence="2" key="3">
    <citation type="submission" date="2025-09" db="UniProtKB">
        <authorList>
            <consortium name="Ensembl"/>
        </authorList>
    </citation>
    <scope>IDENTIFICATION</scope>
</reference>
<feature type="compositionally biased region" description="Basic and acidic residues" evidence="1">
    <location>
        <begin position="331"/>
        <end position="345"/>
    </location>
</feature>
<feature type="compositionally biased region" description="Basic and acidic residues" evidence="1">
    <location>
        <begin position="1"/>
        <end position="10"/>
    </location>
</feature>
<evidence type="ECO:0000256" key="1">
    <source>
        <dbReference type="SAM" id="MobiDB-lite"/>
    </source>
</evidence>
<dbReference type="OMA" id="EENMVPT"/>
<dbReference type="PRINTS" id="PR00929">
    <property type="entry name" value="ATHOOK"/>
</dbReference>
<evidence type="ECO:0000313" key="3">
    <source>
        <dbReference type="Proteomes" id="UP001501920"/>
    </source>
</evidence>
<proteinExistence type="predicted"/>
<accession>A0A3B4CA46</accession>
<organism evidence="2 3">
    <name type="scientific">Pygocentrus nattereri</name>
    <name type="common">Red-bellied piranha</name>
    <dbReference type="NCBI Taxonomy" id="42514"/>
    <lineage>
        <taxon>Eukaryota</taxon>
        <taxon>Metazoa</taxon>
        <taxon>Chordata</taxon>
        <taxon>Craniata</taxon>
        <taxon>Vertebrata</taxon>
        <taxon>Euteleostomi</taxon>
        <taxon>Actinopterygii</taxon>
        <taxon>Neopterygii</taxon>
        <taxon>Teleostei</taxon>
        <taxon>Ostariophysi</taxon>
        <taxon>Characiformes</taxon>
        <taxon>Characoidei</taxon>
        <taxon>Pygocentrus</taxon>
    </lineage>
</organism>
<protein>
    <submittedName>
        <fullName evidence="2">Si:ch211-288g17.3</fullName>
    </submittedName>
</protein>
<feature type="compositionally biased region" description="Basic residues" evidence="1">
    <location>
        <begin position="62"/>
        <end position="81"/>
    </location>
</feature>
<dbReference type="Proteomes" id="UP001501920">
    <property type="component" value="Chromosome 1"/>
</dbReference>
<feature type="compositionally biased region" description="Basic residues" evidence="1">
    <location>
        <begin position="165"/>
        <end position="180"/>
    </location>
</feature>
<reference evidence="2 3" key="1">
    <citation type="submission" date="2020-10" db="EMBL/GenBank/DDBJ databases">
        <title>Pygocentrus nattereri (red-bellied piranha) genome, fPygNat1, primary haplotype.</title>
        <authorList>
            <person name="Myers G."/>
            <person name="Meyer A."/>
            <person name="Karagic N."/>
            <person name="Pippel M."/>
            <person name="Winkler S."/>
            <person name="Tracey A."/>
            <person name="Wood J."/>
            <person name="Formenti G."/>
            <person name="Howe K."/>
            <person name="Fedrigo O."/>
            <person name="Jarvis E.D."/>
        </authorList>
    </citation>
    <scope>NUCLEOTIDE SEQUENCE [LARGE SCALE GENOMIC DNA]</scope>
</reference>
<reference evidence="2" key="2">
    <citation type="submission" date="2025-08" db="UniProtKB">
        <authorList>
            <consortium name="Ensembl"/>
        </authorList>
    </citation>
    <scope>IDENTIFICATION</scope>
</reference>
<name>A0A3B4CA46_PYGNA</name>
<feature type="region of interest" description="Disordered" evidence="1">
    <location>
        <begin position="62"/>
        <end position="357"/>
    </location>
</feature>
<dbReference type="InterPro" id="IPR017956">
    <property type="entry name" value="AT_hook_DNA-bd_motif"/>
</dbReference>
<dbReference type="STRING" id="42514.ENSPNAP00000007289"/>
<feature type="compositionally biased region" description="Low complexity" evidence="1">
    <location>
        <begin position="288"/>
        <end position="305"/>
    </location>
</feature>
<dbReference type="AlphaFoldDB" id="A0A3B4CA46"/>
<evidence type="ECO:0000313" key="2">
    <source>
        <dbReference type="Ensembl" id="ENSPNAP00000007289.2"/>
    </source>
</evidence>